<feature type="region of interest" description="Disordered" evidence="1">
    <location>
        <begin position="336"/>
        <end position="376"/>
    </location>
</feature>
<evidence type="ECO:0000256" key="2">
    <source>
        <dbReference type="SAM" id="Phobius"/>
    </source>
</evidence>
<feature type="transmembrane region" description="Helical" evidence="2">
    <location>
        <begin position="307"/>
        <end position="326"/>
    </location>
</feature>
<accession>A0ABR9JAL2</accession>
<dbReference type="RefSeq" id="WP_192594189.1">
    <property type="nucleotide sequence ID" value="NZ_BAAALJ010000008.1"/>
</dbReference>
<gene>
    <name evidence="3" type="ORF">H4W27_000083</name>
</gene>
<evidence type="ECO:0008006" key="5">
    <source>
        <dbReference type="Google" id="ProtNLM"/>
    </source>
</evidence>
<dbReference type="EMBL" id="JADBED010000001">
    <property type="protein sequence ID" value="MBE1522965.1"/>
    <property type="molecule type" value="Genomic_DNA"/>
</dbReference>
<evidence type="ECO:0000256" key="1">
    <source>
        <dbReference type="SAM" id="MobiDB-lite"/>
    </source>
</evidence>
<sequence length="376" mass="41133">MSSQQKYRLIVVADPGVPSRRVRSVEESFAEQAQQLVAGELEVSVETRTVRMRSDETLDITAMRELDSAHLKADAVLVLTEVPRYVEEKPLVAEVFPEESAAVISCPSLGAWRTKHRIQAAFLDCVRQLLPSADPNAQEDSSGLGGPWKPAAEGDSSRLFARSWTGAPRMVLGMTAANNPWRTAPKLSRALAAASATGAFGIFYSSVWQMAEALSLGRLLMIAATAIISMVAWLIVMNQLWDKPVHQRLRRVVALYNGSTILTLLICVTMLYLALVALILIGGLVIIEPGFMSETIGTDVGFTSYLDIAWLSAALGVIAGAIGSTFDSNTDVRQLTHGQRERQRRQDEELDHSRGAELNDYTDGQSVPRTVLRPEQ</sequence>
<proteinExistence type="predicted"/>
<keyword evidence="4" id="KW-1185">Reference proteome</keyword>
<protein>
    <recommendedName>
        <fullName evidence="5">5,10-methylene-tetrahydrofolate dehydrogenase</fullName>
    </recommendedName>
</protein>
<organism evidence="3 4">
    <name type="scientific">Nesterenkonia lutea</name>
    <dbReference type="NCBI Taxonomy" id="272919"/>
    <lineage>
        <taxon>Bacteria</taxon>
        <taxon>Bacillati</taxon>
        <taxon>Actinomycetota</taxon>
        <taxon>Actinomycetes</taxon>
        <taxon>Micrococcales</taxon>
        <taxon>Micrococcaceae</taxon>
        <taxon>Nesterenkonia</taxon>
    </lineage>
</organism>
<keyword evidence="2" id="KW-0472">Membrane</keyword>
<reference evidence="3 4" key="1">
    <citation type="submission" date="2020-10" db="EMBL/GenBank/DDBJ databases">
        <title>Sequencing the genomes of 1000 actinobacteria strains.</title>
        <authorList>
            <person name="Klenk H.-P."/>
        </authorList>
    </citation>
    <scope>NUCLEOTIDE SEQUENCE [LARGE SCALE GENOMIC DNA]</scope>
    <source>
        <strain evidence="3 4">DSM 15666</strain>
    </source>
</reference>
<feature type="compositionally biased region" description="Basic and acidic residues" evidence="1">
    <location>
        <begin position="338"/>
        <end position="357"/>
    </location>
</feature>
<evidence type="ECO:0000313" key="4">
    <source>
        <dbReference type="Proteomes" id="UP000643525"/>
    </source>
</evidence>
<keyword evidence="2" id="KW-0812">Transmembrane</keyword>
<feature type="transmembrane region" description="Helical" evidence="2">
    <location>
        <begin position="190"/>
        <end position="207"/>
    </location>
</feature>
<dbReference type="Proteomes" id="UP000643525">
    <property type="component" value="Unassembled WGS sequence"/>
</dbReference>
<keyword evidence="2" id="KW-1133">Transmembrane helix</keyword>
<evidence type="ECO:0000313" key="3">
    <source>
        <dbReference type="EMBL" id="MBE1522965.1"/>
    </source>
</evidence>
<feature type="transmembrane region" description="Helical" evidence="2">
    <location>
        <begin position="219"/>
        <end position="241"/>
    </location>
</feature>
<name>A0ABR9JAL2_9MICC</name>
<feature type="transmembrane region" description="Helical" evidence="2">
    <location>
        <begin position="262"/>
        <end position="287"/>
    </location>
</feature>
<comment type="caution">
    <text evidence="3">The sequence shown here is derived from an EMBL/GenBank/DDBJ whole genome shotgun (WGS) entry which is preliminary data.</text>
</comment>